<dbReference type="AlphaFoldDB" id="A0A9P6PPI7"/>
<sequence>MTYNQYGQSYGMPPQHSQHQGYAYGQPQPQLQQGFPSQGYATEHQQSPYAQSYPTSHQAYSQQPHYSQPYSTAAPHNRHLPPPVSSQGHSIDHQQHLAQQQQLAQQQRIVQQQQLVQQQYLAQQQQLAQQQIQHQQLTQSQPPHQPSSSYHQRNLSQSSQGSTYQSQPQQQSYPPHSPVSIVASQPYASMNPPYQQQPYAPSTSMAYSASGHAHSLSNASSHGSVSTMTNTLEGVGLGLSGMTNVEHGRVGITPATVAGTDVAYTHASEALSMDTGSNVLPSPLPKIHHSAEYMTTKRQRLDSEQQQVTYGQVAYNNGGSSGSRGGNGQENGVVNSYGVNATVGIPEIANGINGNGNGALAPVVLPGIDALTDPLNRSDVEVSQ</sequence>
<gene>
    <name evidence="2" type="ORF">BG011_008730</name>
</gene>
<reference evidence="2" key="1">
    <citation type="journal article" date="2020" name="Fungal Divers.">
        <title>Resolving the Mortierellaceae phylogeny through synthesis of multi-gene phylogenetics and phylogenomics.</title>
        <authorList>
            <person name="Vandepol N."/>
            <person name="Liber J."/>
            <person name="Desiro A."/>
            <person name="Na H."/>
            <person name="Kennedy M."/>
            <person name="Barry K."/>
            <person name="Grigoriev I.V."/>
            <person name="Miller A.N."/>
            <person name="O'Donnell K."/>
            <person name="Stajich J.E."/>
            <person name="Bonito G."/>
        </authorList>
    </citation>
    <scope>NUCLEOTIDE SEQUENCE</scope>
    <source>
        <strain evidence="2">KOD948</strain>
    </source>
</reference>
<proteinExistence type="predicted"/>
<comment type="caution">
    <text evidence="2">The sequence shown here is derived from an EMBL/GenBank/DDBJ whole genome shotgun (WGS) entry which is preliminary data.</text>
</comment>
<feature type="compositionally biased region" description="Low complexity" evidence="1">
    <location>
        <begin position="134"/>
        <end position="174"/>
    </location>
</feature>
<dbReference type="OrthoDB" id="10441579at2759"/>
<feature type="compositionally biased region" description="Polar residues" evidence="1">
    <location>
        <begin position="43"/>
        <end position="71"/>
    </location>
</feature>
<feature type="region of interest" description="Disordered" evidence="1">
    <location>
        <begin position="1"/>
        <end position="99"/>
    </location>
</feature>
<protein>
    <submittedName>
        <fullName evidence="2">Uncharacterized protein</fullName>
    </submittedName>
</protein>
<dbReference type="Proteomes" id="UP000726737">
    <property type="component" value="Unassembled WGS sequence"/>
</dbReference>
<name>A0A9P6PPI7_9FUNG</name>
<feature type="compositionally biased region" description="Low complexity" evidence="1">
    <location>
        <begin position="18"/>
        <end position="39"/>
    </location>
</feature>
<accession>A0A9P6PPI7</accession>
<evidence type="ECO:0000256" key="1">
    <source>
        <dbReference type="SAM" id="MobiDB-lite"/>
    </source>
</evidence>
<evidence type="ECO:0000313" key="2">
    <source>
        <dbReference type="EMBL" id="KAG0250000.1"/>
    </source>
</evidence>
<keyword evidence="3" id="KW-1185">Reference proteome</keyword>
<dbReference type="EMBL" id="JAAAJA010000737">
    <property type="protein sequence ID" value="KAG0250000.1"/>
    <property type="molecule type" value="Genomic_DNA"/>
</dbReference>
<evidence type="ECO:0000313" key="3">
    <source>
        <dbReference type="Proteomes" id="UP000726737"/>
    </source>
</evidence>
<feature type="region of interest" description="Disordered" evidence="1">
    <location>
        <begin position="134"/>
        <end position="183"/>
    </location>
</feature>
<organism evidence="2 3">
    <name type="scientific">Mortierella polycephala</name>
    <dbReference type="NCBI Taxonomy" id="41804"/>
    <lineage>
        <taxon>Eukaryota</taxon>
        <taxon>Fungi</taxon>
        <taxon>Fungi incertae sedis</taxon>
        <taxon>Mucoromycota</taxon>
        <taxon>Mortierellomycotina</taxon>
        <taxon>Mortierellomycetes</taxon>
        <taxon>Mortierellales</taxon>
        <taxon>Mortierellaceae</taxon>
        <taxon>Mortierella</taxon>
    </lineage>
</organism>